<dbReference type="InterPro" id="IPR052399">
    <property type="entry name" value="Phage_Baseplate_Assmbl_Protein"/>
</dbReference>
<keyword evidence="6" id="KW-1185">Reference proteome</keyword>
<feature type="domain" description="Baseplate J-like C-terminal" evidence="3">
    <location>
        <begin position="264"/>
        <end position="355"/>
    </location>
</feature>
<feature type="domain" description="Baseplate J-like central" evidence="2">
    <location>
        <begin position="179"/>
        <end position="256"/>
    </location>
</feature>
<dbReference type="EMBL" id="LT630003">
    <property type="protein sequence ID" value="SEU09076.1"/>
    <property type="molecule type" value="Genomic_DNA"/>
</dbReference>
<proteinExistence type="inferred from homology"/>
<sequence length="359" mass="39576">MYENMTYEVILKRMLDRVPKGLDKREGSLIYTALTAAAAEMQIMYIEFDTILNETFADTASRENLIRRAGERGLQPKEATRAVLKAVATPDTAAISIGDRFRLGLNYYVISGSMGGGIYQITCEAAGTNGNHQFGRLIPLLNIPGLTAMEMTELLIPGEDDEETEVFRKVYFDSFHEKPFSGNRKDYKDKTNGIPGVGATKITRAWNGGSTVKLTILDSNFNKASDLLVQTVQETIDPEQSGGGDGLAPIDHIVTVDTAKEVKIQINSTLEFDNNYPYKVLLEQIESAVDAYLGELRASWEGLGDHGCIVRISQLESRILGIQGIYDISSTRINGAAENLELNKYQIPIYGGIEIDSRS</sequence>
<dbReference type="InterPro" id="IPR058531">
    <property type="entry name" value="Baseplate_J_M"/>
</dbReference>
<dbReference type="EMBL" id="LT630003">
    <property type="protein sequence ID" value="SET48914.1"/>
    <property type="molecule type" value="Genomic_DNA"/>
</dbReference>
<dbReference type="Pfam" id="PF26079">
    <property type="entry name" value="Baseplate_J_C"/>
    <property type="match status" value="1"/>
</dbReference>
<dbReference type="InterPro" id="IPR058530">
    <property type="entry name" value="Baseplate_J-like_C"/>
</dbReference>
<evidence type="ECO:0000259" key="3">
    <source>
        <dbReference type="Pfam" id="PF26079"/>
    </source>
</evidence>
<evidence type="ECO:0000313" key="6">
    <source>
        <dbReference type="Proteomes" id="UP000198970"/>
    </source>
</evidence>
<gene>
    <name evidence="4" type="ORF">SAMN02745906_0019</name>
    <name evidence="5" type="ORF">SAMN02745906_4865</name>
</gene>
<organism evidence="4 6">
    <name type="scientific">Lacrimispora sphenoides JCM 1415</name>
    <dbReference type="NCBI Taxonomy" id="1297793"/>
    <lineage>
        <taxon>Bacteria</taxon>
        <taxon>Bacillati</taxon>
        <taxon>Bacillota</taxon>
        <taxon>Clostridia</taxon>
        <taxon>Lachnospirales</taxon>
        <taxon>Lachnospiraceae</taxon>
        <taxon>Lacrimispora</taxon>
    </lineage>
</organism>
<comment type="similarity">
    <text evidence="1">Belongs to the Mu gp47/PBSX XkdT family.</text>
</comment>
<evidence type="ECO:0000313" key="5">
    <source>
        <dbReference type="EMBL" id="SEU09076.1"/>
    </source>
</evidence>
<dbReference type="PANTHER" id="PTHR37829:SF3">
    <property type="entry name" value="PROTEIN JAYE-RELATED"/>
    <property type="match status" value="1"/>
</dbReference>
<dbReference type="RefSeq" id="WP_054791513.1">
    <property type="nucleotide sequence ID" value="NZ_LT630003.1"/>
</dbReference>
<dbReference type="Proteomes" id="UP000198970">
    <property type="component" value="Chromosome I"/>
</dbReference>
<evidence type="ECO:0000259" key="2">
    <source>
        <dbReference type="Pfam" id="PF26078"/>
    </source>
</evidence>
<accession>A0ABY1C0M6</accession>
<dbReference type="PANTHER" id="PTHR37829">
    <property type="entry name" value="PHAGE-LIKE ELEMENT PBSX PROTEIN XKDT"/>
    <property type="match status" value="1"/>
</dbReference>
<protein>
    <submittedName>
        <fullName evidence="4">Uncharacterized phage protein gp47/JayE</fullName>
    </submittedName>
</protein>
<name>A0ABY1C0M6_9FIRM</name>
<evidence type="ECO:0000256" key="1">
    <source>
        <dbReference type="ARBA" id="ARBA00038087"/>
    </source>
</evidence>
<evidence type="ECO:0000313" key="4">
    <source>
        <dbReference type="EMBL" id="SET48914.1"/>
    </source>
</evidence>
<dbReference type="Pfam" id="PF26078">
    <property type="entry name" value="Baseplate_J_M"/>
    <property type="match status" value="1"/>
</dbReference>
<reference evidence="4 6" key="1">
    <citation type="submission" date="2016-10" db="EMBL/GenBank/DDBJ databases">
        <authorList>
            <person name="Varghese N."/>
            <person name="Submissions S."/>
        </authorList>
    </citation>
    <scope>NUCLEOTIDE SEQUENCE [LARGE SCALE GENOMIC DNA]</scope>
    <source>
        <strain evidence="4 6">ATCC 19403</strain>
    </source>
</reference>